<dbReference type="Gene3D" id="1.10.760.10">
    <property type="entry name" value="Cytochrome c-like domain"/>
    <property type="match status" value="1"/>
</dbReference>
<dbReference type="SUPFAM" id="SSF46626">
    <property type="entry name" value="Cytochrome c"/>
    <property type="match status" value="1"/>
</dbReference>
<accession>A0A382EQM5</accession>
<proteinExistence type="predicted"/>
<reference evidence="2" key="1">
    <citation type="submission" date="2018-05" db="EMBL/GenBank/DDBJ databases">
        <authorList>
            <person name="Lanie J.A."/>
            <person name="Ng W.-L."/>
            <person name="Kazmierczak K.M."/>
            <person name="Andrzejewski T.M."/>
            <person name="Davidsen T.M."/>
            <person name="Wayne K.J."/>
            <person name="Tettelin H."/>
            <person name="Glass J.I."/>
            <person name="Rusch D."/>
            <person name="Podicherti R."/>
            <person name="Tsui H.-C.T."/>
            <person name="Winkler M.E."/>
        </authorList>
    </citation>
    <scope>NUCLEOTIDE SEQUENCE</scope>
</reference>
<organism evidence="2">
    <name type="scientific">marine metagenome</name>
    <dbReference type="NCBI Taxonomy" id="408172"/>
    <lineage>
        <taxon>unclassified sequences</taxon>
        <taxon>metagenomes</taxon>
        <taxon>ecological metagenomes</taxon>
    </lineage>
</organism>
<dbReference type="InterPro" id="IPR036909">
    <property type="entry name" value="Cyt_c-like_dom_sf"/>
</dbReference>
<sequence length="109" mass="12056">MVRTIRVALLLGGPLLLAGLVAGQPLPQEASTGYGIENTTVIERCSRCHAVDEDGRMSRISYLRKTPEGWQTSIRRMVALHGAQVDPEDAREIVRYLSNEQGLAPEELR</sequence>
<protein>
    <recommendedName>
        <fullName evidence="1">Quinohemoprotein amine dehydrogenase alpha subunit haem binding domain-containing protein</fullName>
    </recommendedName>
</protein>
<dbReference type="GO" id="GO:0020037">
    <property type="term" value="F:heme binding"/>
    <property type="evidence" value="ECO:0007669"/>
    <property type="project" value="InterPro"/>
</dbReference>
<name>A0A382EQM5_9ZZZZ</name>
<dbReference type="EMBL" id="UINC01045659">
    <property type="protein sequence ID" value="SVB52679.1"/>
    <property type="molecule type" value="Genomic_DNA"/>
</dbReference>
<gene>
    <name evidence="2" type="ORF">METZ01_LOCUS205533</name>
</gene>
<evidence type="ECO:0000259" key="1">
    <source>
        <dbReference type="Pfam" id="PF09098"/>
    </source>
</evidence>
<feature type="non-terminal residue" evidence="2">
    <location>
        <position position="109"/>
    </location>
</feature>
<feature type="domain" description="Quinohemoprotein amine dehydrogenase alpha subunit haem binding" evidence="1">
    <location>
        <begin position="41"/>
        <end position="108"/>
    </location>
</feature>
<evidence type="ECO:0000313" key="2">
    <source>
        <dbReference type="EMBL" id="SVB52679.1"/>
    </source>
</evidence>
<dbReference type="GO" id="GO:0009055">
    <property type="term" value="F:electron transfer activity"/>
    <property type="evidence" value="ECO:0007669"/>
    <property type="project" value="InterPro"/>
</dbReference>
<dbReference type="AlphaFoldDB" id="A0A382EQM5"/>
<dbReference type="Pfam" id="PF09098">
    <property type="entry name" value="Dehyd-heme_bind"/>
    <property type="match status" value="1"/>
</dbReference>
<dbReference type="InterPro" id="IPR015182">
    <property type="entry name" value="QH-AmDH_asu_heme-bd_dom"/>
</dbReference>